<evidence type="ECO:0000313" key="1">
    <source>
        <dbReference type="EMBL" id="PPI14537.1"/>
    </source>
</evidence>
<organism evidence="1 2">
    <name type="scientific">Rathayibacter toxicus</name>
    <dbReference type="NCBI Taxonomy" id="145458"/>
    <lineage>
        <taxon>Bacteria</taxon>
        <taxon>Bacillati</taxon>
        <taxon>Actinomycetota</taxon>
        <taxon>Actinomycetes</taxon>
        <taxon>Micrococcales</taxon>
        <taxon>Microbacteriaceae</taxon>
        <taxon>Rathayibacter</taxon>
    </lineage>
</organism>
<dbReference type="OrthoDB" id="3078420at2"/>
<gene>
    <name evidence="1" type="ORF">C5C51_08225</name>
</gene>
<evidence type="ECO:0000313" key="2">
    <source>
        <dbReference type="Proteomes" id="UP000237966"/>
    </source>
</evidence>
<accession>A0A2S5Y6B6</accession>
<name>A0A2S5Y6B6_9MICO</name>
<dbReference type="Proteomes" id="UP000237966">
    <property type="component" value="Unassembled WGS sequence"/>
</dbReference>
<dbReference type="RefSeq" id="WP_051210171.1">
    <property type="nucleotide sequence ID" value="NZ_CP010848.1"/>
</dbReference>
<reference evidence="1 2" key="1">
    <citation type="submission" date="2018-02" db="EMBL/GenBank/DDBJ databases">
        <title>Bacteriophage NCPPB3778 and a type I-E CRISPR drive the evolution of the US Biological Select Agent, Rathayibacter toxicus.</title>
        <authorList>
            <person name="Davis E.W.II."/>
            <person name="Tabima J.F."/>
            <person name="Weisberg A.J."/>
            <person name="Lopes L.D."/>
            <person name="Wiseman M.S."/>
            <person name="Wiseman M.S."/>
            <person name="Pupko T."/>
            <person name="Belcher M.S."/>
            <person name="Sechler A.J."/>
            <person name="Tancos M.A."/>
            <person name="Schroeder B.K."/>
            <person name="Murray T.D."/>
            <person name="Luster D.G."/>
            <person name="Schneider W.L."/>
            <person name="Rogers E."/>
            <person name="Andreote F.D."/>
            <person name="Grunwald N.J."/>
            <person name="Putnam M.L."/>
            <person name="Chang J.H."/>
        </authorList>
    </citation>
    <scope>NUCLEOTIDE SEQUENCE [LARGE SCALE GENOMIC DNA]</scope>
    <source>
        <strain evidence="1 2">FH99</strain>
    </source>
</reference>
<comment type="caution">
    <text evidence="1">The sequence shown here is derived from an EMBL/GenBank/DDBJ whole genome shotgun (WGS) entry which is preliminary data.</text>
</comment>
<dbReference type="KEGG" id="rtc:APU90_08685"/>
<dbReference type="AlphaFoldDB" id="A0A2S5Y6B6"/>
<proteinExistence type="predicted"/>
<sequence length="109" mass="10953">MSVHLVGGGRTPAYRDALEACFPRLRDLVVSGVPHVGHSAGAAIAADRASVGGYRRGGVAVSPEAASEHLDEVTVLSIGTGALRVAGVGSVWRVSASDSGVMVSTLAES</sequence>
<dbReference type="GeneID" id="93666672"/>
<dbReference type="EMBL" id="PSWU01000012">
    <property type="protein sequence ID" value="PPI14537.1"/>
    <property type="molecule type" value="Genomic_DNA"/>
</dbReference>
<protein>
    <submittedName>
        <fullName evidence="1">Uncharacterized protein</fullName>
    </submittedName>
</protein>